<dbReference type="Proteomes" id="UP001066276">
    <property type="component" value="Chromosome 10"/>
</dbReference>
<name>A0AAV7M3C3_PLEWA</name>
<gene>
    <name evidence="2" type="ORF">NDU88_003431</name>
</gene>
<dbReference type="PANTHER" id="PTHR19446">
    <property type="entry name" value="REVERSE TRANSCRIPTASES"/>
    <property type="match status" value="1"/>
</dbReference>
<evidence type="ECO:0000313" key="2">
    <source>
        <dbReference type="EMBL" id="KAJ1098316.1"/>
    </source>
</evidence>
<feature type="domain" description="Reverse transcriptase" evidence="1">
    <location>
        <begin position="58"/>
        <end position="143"/>
    </location>
</feature>
<proteinExistence type="predicted"/>
<dbReference type="InterPro" id="IPR000477">
    <property type="entry name" value="RT_dom"/>
</dbReference>
<comment type="caution">
    <text evidence="2">The sequence shown here is derived from an EMBL/GenBank/DDBJ whole genome shotgun (WGS) entry which is preliminary data.</text>
</comment>
<evidence type="ECO:0000259" key="1">
    <source>
        <dbReference type="Pfam" id="PF00078"/>
    </source>
</evidence>
<evidence type="ECO:0000313" key="3">
    <source>
        <dbReference type="Proteomes" id="UP001066276"/>
    </source>
</evidence>
<dbReference type="Pfam" id="PF00078">
    <property type="entry name" value="RVT_1"/>
    <property type="match status" value="1"/>
</dbReference>
<protein>
    <recommendedName>
        <fullName evidence="1">Reverse transcriptase domain-containing protein</fullName>
    </recommendedName>
</protein>
<keyword evidence="3" id="KW-1185">Reference proteome</keyword>
<reference evidence="2" key="1">
    <citation type="journal article" date="2022" name="bioRxiv">
        <title>Sequencing and chromosome-scale assembly of the giantPleurodeles waltlgenome.</title>
        <authorList>
            <person name="Brown T."/>
            <person name="Elewa A."/>
            <person name="Iarovenko S."/>
            <person name="Subramanian E."/>
            <person name="Araus A.J."/>
            <person name="Petzold A."/>
            <person name="Susuki M."/>
            <person name="Suzuki K.-i.T."/>
            <person name="Hayashi T."/>
            <person name="Toyoda A."/>
            <person name="Oliveira C."/>
            <person name="Osipova E."/>
            <person name="Leigh N.D."/>
            <person name="Simon A."/>
            <person name="Yun M.H."/>
        </authorList>
    </citation>
    <scope>NUCLEOTIDE SEQUENCE</scope>
    <source>
        <strain evidence="2">20211129_DDA</strain>
        <tissue evidence="2">Liver</tissue>
    </source>
</reference>
<organism evidence="2 3">
    <name type="scientific">Pleurodeles waltl</name>
    <name type="common">Iberian ribbed newt</name>
    <dbReference type="NCBI Taxonomy" id="8319"/>
    <lineage>
        <taxon>Eukaryota</taxon>
        <taxon>Metazoa</taxon>
        <taxon>Chordata</taxon>
        <taxon>Craniata</taxon>
        <taxon>Vertebrata</taxon>
        <taxon>Euteleostomi</taxon>
        <taxon>Amphibia</taxon>
        <taxon>Batrachia</taxon>
        <taxon>Caudata</taxon>
        <taxon>Salamandroidea</taxon>
        <taxon>Salamandridae</taxon>
        <taxon>Pleurodelinae</taxon>
        <taxon>Pleurodeles</taxon>
    </lineage>
</organism>
<sequence length="198" mass="22089">MASIHSGSPSDPCPQYIFNKANIIIAPHLCKTINSSFKSATFPERWKHAEINALLKKPKADPDEPKNYRPISLLPFPAKVIEKIVSSQLSRFLEDSKVLDTSQFGFCRNHSTETALIAATDDIRTMLDKGETAALILLDLSAALNTGEDRQFSERAHLDNCYSCLLELELKLQVTVAFLDTLLQLQRFLEQSAVDPTV</sequence>
<dbReference type="AlphaFoldDB" id="A0AAV7M3C3"/>
<accession>A0AAV7M3C3</accession>
<dbReference type="EMBL" id="JANPWB010000014">
    <property type="protein sequence ID" value="KAJ1098316.1"/>
    <property type="molecule type" value="Genomic_DNA"/>
</dbReference>